<sequence>ISGVNATAVALLPKVLAHKVKRRRKFQVNQRSTGDSWEETRV</sequence>
<feature type="non-terminal residue" evidence="2">
    <location>
        <position position="1"/>
    </location>
</feature>
<gene>
    <name evidence="2" type="ORF">LITE_LOCUS41727</name>
</gene>
<keyword evidence="3" id="KW-1185">Reference proteome</keyword>
<evidence type="ECO:0000313" key="2">
    <source>
        <dbReference type="EMBL" id="CAI0540517.1"/>
    </source>
</evidence>
<dbReference type="Proteomes" id="UP001154282">
    <property type="component" value="Unassembled WGS sequence"/>
</dbReference>
<dbReference type="EMBL" id="CAMGYJ010000009">
    <property type="protein sequence ID" value="CAI0540517.1"/>
    <property type="molecule type" value="Genomic_DNA"/>
</dbReference>
<organism evidence="2 3">
    <name type="scientific">Linum tenue</name>
    <dbReference type="NCBI Taxonomy" id="586396"/>
    <lineage>
        <taxon>Eukaryota</taxon>
        <taxon>Viridiplantae</taxon>
        <taxon>Streptophyta</taxon>
        <taxon>Embryophyta</taxon>
        <taxon>Tracheophyta</taxon>
        <taxon>Spermatophyta</taxon>
        <taxon>Magnoliopsida</taxon>
        <taxon>eudicotyledons</taxon>
        <taxon>Gunneridae</taxon>
        <taxon>Pentapetalae</taxon>
        <taxon>rosids</taxon>
        <taxon>fabids</taxon>
        <taxon>Malpighiales</taxon>
        <taxon>Linaceae</taxon>
        <taxon>Linum</taxon>
    </lineage>
</organism>
<comment type="caution">
    <text evidence="2">The sequence shown here is derived from an EMBL/GenBank/DDBJ whole genome shotgun (WGS) entry which is preliminary data.</text>
</comment>
<evidence type="ECO:0000313" key="3">
    <source>
        <dbReference type="Proteomes" id="UP001154282"/>
    </source>
</evidence>
<name>A0AAV0Q8C4_9ROSI</name>
<proteinExistence type="predicted"/>
<protein>
    <submittedName>
        <fullName evidence="2">Uncharacterized protein</fullName>
    </submittedName>
</protein>
<feature type="region of interest" description="Disordered" evidence="1">
    <location>
        <begin position="23"/>
        <end position="42"/>
    </location>
</feature>
<evidence type="ECO:0000256" key="1">
    <source>
        <dbReference type="SAM" id="MobiDB-lite"/>
    </source>
</evidence>
<accession>A0AAV0Q8C4</accession>
<dbReference type="AlphaFoldDB" id="A0AAV0Q8C4"/>
<reference evidence="2" key="1">
    <citation type="submission" date="2022-08" db="EMBL/GenBank/DDBJ databases">
        <authorList>
            <person name="Gutierrez-Valencia J."/>
        </authorList>
    </citation>
    <scope>NUCLEOTIDE SEQUENCE</scope>
</reference>